<dbReference type="GO" id="GO:0005829">
    <property type="term" value="C:cytosol"/>
    <property type="evidence" value="ECO:0007669"/>
    <property type="project" value="TreeGrafter"/>
</dbReference>
<dbReference type="SUPFAM" id="SSF46785">
    <property type="entry name" value="Winged helix' DNA-binding domain"/>
    <property type="match status" value="1"/>
</dbReference>
<dbReference type="SUPFAM" id="SSF53850">
    <property type="entry name" value="Periplasmic binding protein-like II"/>
    <property type="match status" value="1"/>
</dbReference>
<dbReference type="InterPro" id="IPR036388">
    <property type="entry name" value="WH-like_DNA-bd_sf"/>
</dbReference>
<dbReference type="GO" id="GO:0003700">
    <property type="term" value="F:DNA-binding transcription factor activity"/>
    <property type="evidence" value="ECO:0007669"/>
    <property type="project" value="InterPro"/>
</dbReference>
<dbReference type="InterPro" id="IPR000847">
    <property type="entry name" value="LysR_HTH_N"/>
</dbReference>
<evidence type="ECO:0000256" key="2">
    <source>
        <dbReference type="ARBA" id="ARBA00023015"/>
    </source>
</evidence>
<feature type="domain" description="HTH lysR-type" evidence="5">
    <location>
        <begin position="8"/>
        <end position="65"/>
    </location>
</feature>
<organism evidence="6 7">
    <name type="scientific">Trinickia dinghuensis</name>
    <dbReference type="NCBI Taxonomy" id="2291023"/>
    <lineage>
        <taxon>Bacteria</taxon>
        <taxon>Pseudomonadati</taxon>
        <taxon>Pseudomonadota</taxon>
        <taxon>Betaproteobacteria</taxon>
        <taxon>Burkholderiales</taxon>
        <taxon>Burkholderiaceae</taxon>
        <taxon>Trinickia</taxon>
    </lineage>
</organism>
<comment type="caution">
    <text evidence="6">The sequence shown here is derived from an EMBL/GenBank/DDBJ whole genome shotgun (WGS) entry which is preliminary data.</text>
</comment>
<dbReference type="Pfam" id="PF00126">
    <property type="entry name" value="HTH_1"/>
    <property type="match status" value="1"/>
</dbReference>
<evidence type="ECO:0000259" key="5">
    <source>
        <dbReference type="PROSITE" id="PS50931"/>
    </source>
</evidence>
<accession>A0A3D8K0F7</accession>
<keyword evidence="2" id="KW-0805">Transcription regulation</keyword>
<reference evidence="6 7" key="1">
    <citation type="submission" date="2018-08" db="EMBL/GenBank/DDBJ databases">
        <title>Paraburkholderia sp. DHOM06 isolated from forest soil.</title>
        <authorList>
            <person name="Gao Z.-H."/>
            <person name="Qiu L.-H."/>
        </authorList>
    </citation>
    <scope>NUCLEOTIDE SEQUENCE [LARGE SCALE GENOMIC DNA]</scope>
    <source>
        <strain evidence="6 7">DHOM06</strain>
    </source>
</reference>
<dbReference type="RefSeq" id="WP_115533710.1">
    <property type="nucleotide sequence ID" value="NZ_QRGA01000006.1"/>
</dbReference>
<gene>
    <name evidence="6" type="ORF">DWV00_11615</name>
</gene>
<evidence type="ECO:0000256" key="4">
    <source>
        <dbReference type="ARBA" id="ARBA00023163"/>
    </source>
</evidence>
<dbReference type="InterPro" id="IPR036390">
    <property type="entry name" value="WH_DNA-bd_sf"/>
</dbReference>
<proteinExistence type="inferred from homology"/>
<evidence type="ECO:0000313" key="7">
    <source>
        <dbReference type="Proteomes" id="UP000256838"/>
    </source>
</evidence>
<evidence type="ECO:0000313" key="6">
    <source>
        <dbReference type="EMBL" id="RDU98893.1"/>
    </source>
</evidence>
<dbReference type="PANTHER" id="PTHR30419:SF8">
    <property type="entry name" value="NITROGEN ASSIMILATION TRANSCRIPTIONAL ACTIVATOR-RELATED"/>
    <property type="match status" value="1"/>
</dbReference>
<dbReference type="InterPro" id="IPR005119">
    <property type="entry name" value="LysR_subst-bd"/>
</dbReference>
<keyword evidence="7" id="KW-1185">Reference proteome</keyword>
<dbReference type="EMBL" id="QRGA01000006">
    <property type="protein sequence ID" value="RDU98893.1"/>
    <property type="molecule type" value="Genomic_DNA"/>
</dbReference>
<dbReference type="OrthoDB" id="8594260at2"/>
<dbReference type="Pfam" id="PF03466">
    <property type="entry name" value="LysR_substrate"/>
    <property type="match status" value="1"/>
</dbReference>
<dbReference type="InterPro" id="IPR050950">
    <property type="entry name" value="HTH-type_LysR_regulators"/>
</dbReference>
<dbReference type="PANTHER" id="PTHR30419">
    <property type="entry name" value="HTH-TYPE TRANSCRIPTIONAL REGULATOR YBHD"/>
    <property type="match status" value="1"/>
</dbReference>
<dbReference type="PROSITE" id="PS50931">
    <property type="entry name" value="HTH_LYSR"/>
    <property type="match status" value="1"/>
</dbReference>
<dbReference type="AlphaFoldDB" id="A0A3D8K0F7"/>
<dbReference type="Gene3D" id="3.40.190.290">
    <property type="match status" value="1"/>
</dbReference>
<evidence type="ECO:0000256" key="3">
    <source>
        <dbReference type="ARBA" id="ARBA00023125"/>
    </source>
</evidence>
<dbReference type="Proteomes" id="UP000256838">
    <property type="component" value="Unassembled WGS sequence"/>
</dbReference>
<sequence>MKPVERELSERVLQYLVAISTYGGMRQAAVGLGVNVSTISRQVSHAERELRLSLVSRRGRKMELTEAGQMAVEYFRERDRQARRFRAQLDEYRSLRRGQVTLAVGEGIVTNLVSVVLKQFHDKYPNIVVELRTGRLPELLSMVREDEVDIGVSIGAANDPTLNSRLFQSEPLCAIVSVDHRMSGRKSVSMEELRDERLVFMPPDFGLQTYIDAILADLALTYVPAFRCDLFSTASALAAQNLAVAFMTRRAAQERITAGQVKAVPIDHPIARTFDRYVTTRVGRRLGPAANYLLREIVRLMSTQR</sequence>
<dbReference type="GO" id="GO:0003677">
    <property type="term" value="F:DNA binding"/>
    <property type="evidence" value="ECO:0007669"/>
    <property type="project" value="UniProtKB-KW"/>
</dbReference>
<comment type="similarity">
    <text evidence="1">Belongs to the LysR transcriptional regulatory family.</text>
</comment>
<evidence type="ECO:0000256" key="1">
    <source>
        <dbReference type="ARBA" id="ARBA00009437"/>
    </source>
</evidence>
<name>A0A3D8K0F7_9BURK</name>
<protein>
    <submittedName>
        <fullName evidence="6">LysR family transcriptional regulator</fullName>
    </submittedName>
</protein>
<keyword evidence="3" id="KW-0238">DNA-binding</keyword>
<keyword evidence="4" id="KW-0804">Transcription</keyword>
<dbReference type="Gene3D" id="1.10.10.10">
    <property type="entry name" value="Winged helix-like DNA-binding domain superfamily/Winged helix DNA-binding domain"/>
    <property type="match status" value="1"/>
</dbReference>